<evidence type="ECO:0000313" key="1">
    <source>
        <dbReference type="EMBL" id="CEM09630.1"/>
    </source>
</evidence>
<evidence type="ECO:0008006" key="2">
    <source>
        <dbReference type="Google" id="ProtNLM"/>
    </source>
</evidence>
<dbReference type="Pfam" id="PF13671">
    <property type="entry name" value="AAA_33"/>
    <property type="match status" value="1"/>
</dbReference>
<dbReference type="EMBL" id="CDMZ01000225">
    <property type="protein sequence ID" value="CEM09630.1"/>
    <property type="molecule type" value="Genomic_DNA"/>
</dbReference>
<dbReference type="SUPFAM" id="SSF52540">
    <property type="entry name" value="P-loop containing nucleoside triphosphate hydrolases"/>
    <property type="match status" value="1"/>
</dbReference>
<protein>
    <recommendedName>
        <fullName evidence="2">Gluconokinase</fullName>
    </recommendedName>
</protein>
<dbReference type="InterPro" id="IPR027417">
    <property type="entry name" value="P-loop_NTPase"/>
</dbReference>
<reference evidence="1" key="1">
    <citation type="submission" date="2014-11" db="EMBL/GenBank/DDBJ databases">
        <authorList>
            <person name="Otto D Thomas"/>
            <person name="Naeem Raeece"/>
        </authorList>
    </citation>
    <scope>NUCLEOTIDE SEQUENCE</scope>
</reference>
<dbReference type="AlphaFoldDB" id="A0A0G4F9K7"/>
<name>A0A0G4F9K7_9ALVE</name>
<accession>A0A0G4F9K7</accession>
<sequence>MASTFVLICGVSGGGKTTVGEALKSKHGFCHFDGDAWMYGLDPVKQAALIPTAEEMANCPESITRLRERFCTDYYLKLSAGEDPDFTAAQELYDAMAPEVLQVRASAPESRIVLSHAVLHRRFRDFLREKLGENLVIVDLCVSPEVLRARKLKRLEEQASEKGQSVEEFLMSYENPSLPPTFEERRDMLVDPGKAHQEERGEDEERMCVVRVETAEMTAGEVLLQVETFLGLN</sequence>
<dbReference type="VEuPathDB" id="CryptoDB:Cvel_15917"/>
<organism evidence="1">
    <name type="scientific">Chromera velia CCMP2878</name>
    <dbReference type="NCBI Taxonomy" id="1169474"/>
    <lineage>
        <taxon>Eukaryota</taxon>
        <taxon>Sar</taxon>
        <taxon>Alveolata</taxon>
        <taxon>Colpodellida</taxon>
        <taxon>Chromeraceae</taxon>
        <taxon>Chromera</taxon>
    </lineage>
</organism>
<dbReference type="Gene3D" id="3.40.50.300">
    <property type="entry name" value="P-loop containing nucleotide triphosphate hydrolases"/>
    <property type="match status" value="1"/>
</dbReference>
<proteinExistence type="predicted"/>
<gene>
    <name evidence="1" type="ORF">Cvel_15917</name>
</gene>